<evidence type="ECO:0000313" key="7">
    <source>
        <dbReference type="Proteomes" id="UP000051162"/>
    </source>
</evidence>
<feature type="domain" description="Cyclic nucleotide-binding" evidence="4">
    <location>
        <begin position="52"/>
        <end position="155"/>
    </location>
</feature>
<dbReference type="PROSITE" id="PS51063">
    <property type="entry name" value="HTH_CRP_2"/>
    <property type="match status" value="1"/>
</dbReference>
<accession>A0A0R1JR56</accession>
<dbReference type="PATRIC" id="fig|1423773.3.peg.152"/>
<dbReference type="InterPro" id="IPR012318">
    <property type="entry name" value="HTH_CRP"/>
</dbReference>
<dbReference type="PANTHER" id="PTHR24567">
    <property type="entry name" value="CRP FAMILY TRANSCRIPTIONAL REGULATORY PROTEIN"/>
    <property type="match status" value="1"/>
</dbReference>
<dbReference type="Gene3D" id="2.60.120.10">
    <property type="entry name" value="Jelly Rolls"/>
    <property type="match status" value="1"/>
</dbReference>
<dbReference type="GO" id="GO:0003677">
    <property type="term" value="F:DNA binding"/>
    <property type="evidence" value="ECO:0007669"/>
    <property type="project" value="UniProtKB-KW"/>
</dbReference>
<evidence type="ECO:0000259" key="4">
    <source>
        <dbReference type="PROSITE" id="PS50042"/>
    </source>
</evidence>
<dbReference type="PANTHER" id="PTHR24567:SF26">
    <property type="entry name" value="REGULATORY PROTEIN YEIL"/>
    <property type="match status" value="1"/>
</dbReference>
<dbReference type="InterPro" id="IPR018490">
    <property type="entry name" value="cNMP-bd_dom_sf"/>
</dbReference>
<dbReference type="SMART" id="SM00100">
    <property type="entry name" value="cNMP"/>
    <property type="match status" value="1"/>
</dbReference>
<dbReference type="Proteomes" id="UP000051162">
    <property type="component" value="Unassembled WGS sequence"/>
</dbReference>
<keyword evidence="1" id="KW-0805">Transcription regulation</keyword>
<keyword evidence="3" id="KW-0804">Transcription</keyword>
<evidence type="ECO:0000256" key="3">
    <source>
        <dbReference type="ARBA" id="ARBA00023163"/>
    </source>
</evidence>
<dbReference type="STRING" id="1423773.FD30_GL000150"/>
<keyword evidence="2" id="KW-0238">DNA-binding</keyword>
<reference evidence="6 7" key="1">
    <citation type="journal article" date="2015" name="Genome Announc.">
        <title>Expanding the biotechnology potential of lactobacilli through comparative genomics of 213 strains and associated genera.</title>
        <authorList>
            <person name="Sun Z."/>
            <person name="Harris H.M."/>
            <person name="McCann A."/>
            <person name="Guo C."/>
            <person name="Argimon S."/>
            <person name="Zhang W."/>
            <person name="Yang X."/>
            <person name="Jeffery I.B."/>
            <person name="Cooney J.C."/>
            <person name="Kagawa T.F."/>
            <person name="Liu W."/>
            <person name="Song Y."/>
            <person name="Salvetti E."/>
            <person name="Wrobel A."/>
            <person name="Rasinkangas P."/>
            <person name="Parkhill J."/>
            <person name="Rea M.C."/>
            <person name="O'Sullivan O."/>
            <person name="Ritari J."/>
            <person name="Douillard F.P."/>
            <person name="Paul Ross R."/>
            <person name="Yang R."/>
            <person name="Briner A.E."/>
            <person name="Felis G.E."/>
            <person name="de Vos W.M."/>
            <person name="Barrangou R."/>
            <person name="Klaenhammer T.R."/>
            <person name="Caufield P.W."/>
            <person name="Cui Y."/>
            <person name="Zhang H."/>
            <person name="O'Toole P.W."/>
        </authorList>
    </citation>
    <scope>NUCLEOTIDE SEQUENCE [LARGE SCALE GENOMIC DNA]</scope>
    <source>
        <strain evidence="6 7">DSM 19117</strain>
    </source>
</reference>
<name>A0A0R1JR56_9LACO</name>
<keyword evidence="7" id="KW-1185">Reference proteome</keyword>
<dbReference type="Pfam" id="PF13545">
    <property type="entry name" value="HTH_Crp_2"/>
    <property type="match status" value="1"/>
</dbReference>
<dbReference type="GO" id="GO:0003700">
    <property type="term" value="F:DNA-binding transcription factor activity"/>
    <property type="evidence" value="ECO:0007669"/>
    <property type="project" value="TreeGrafter"/>
</dbReference>
<dbReference type="InterPro" id="IPR036390">
    <property type="entry name" value="WH_DNA-bd_sf"/>
</dbReference>
<gene>
    <name evidence="6" type="ORF">FD30_GL000150</name>
</gene>
<dbReference type="InterPro" id="IPR000595">
    <property type="entry name" value="cNMP-bd_dom"/>
</dbReference>
<proteinExistence type="predicted"/>
<dbReference type="GO" id="GO:0005829">
    <property type="term" value="C:cytosol"/>
    <property type="evidence" value="ECO:0007669"/>
    <property type="project" value="TreeGrafter"/>
</dbReference>
<protein>
    <submittedName>
        <fullName evidence="6">Crp-like transcriptional regulator</fullName>
    </submittedName>
</protein>
<evidence type="ECO:0000256" key="2">
    <source>
        <dbReference type="ARBA" id="ARBA00023125"/>
    </source>
</evidence>
<comment type="caution">
    <text evidence="6">The sequence shown here is derived from an EMBL/GenBank/DDBJ whole genome shotgun (WGS) entry which is preliminary data.</text>
</comment>
<dbReference type="AlphaFoldDB" id="A0A0R1JR56"/>
<dbReference type="SMART" id="SM00419">
    <property type="entry name" value="HTH_CRP"/>
    <property type="match status" value="1"/>
</dbReference>
<sequence length="262" mass="28876">MGGQTTDTHGGNFDTRGVQWVGQKEGIFMGEVITAHHHTLARELECVSQVPIFQELNQEQRTSIAKVTRPIHAQKGETIYRPEEVSQTLYIVNVGQVRLYHLGEDGKERVLRVLNPGDFIGEIALFTDEIHQDYAEATKATELCTISRTSLTELLDRVPPLALSLLGALAVRLRVAQRQATLLAIPDALPRLAGYLLELSHQKTGTLTLPMSKQDLAAYLGMTPESLSRKLKQLVTAGAVATVGRRQLTVLDLQALREVAPQ</sequence>
<evidence type="ECO:0000256" key="1">
    <source>
        <dbReference type="ARBA" id="ARBA00023015"/>
    </source>
</evidence>
<dbReference type="CDD" id="cd00092">
    <property type="entry name" value="HTH_CRP"/>
    <property type="match status" value="1"/>
</dbReference>
<evidence type="ECO:0000259" key="5">
    <source>
        <dbReference type="PROSITE" id="PS51063"/>
    </source>
</evidence>
<dbReference type="InterPro" id="IPR050397">
    <property type="entry name" value="Env_Response_Regulators"/>
</dbReference>
<dbReference type="PROSITE" id="PS50042">
    <property type="entry name" value="CNMP_BINDING_3"/>
    <property type="match status" value="1"/>
</dbReference>
<evidence type="ECO:0000313" key="6">
    <source>
        <dbReference type="EMBL" id="KRK73774.1"/>
    </source>
</evidence>
<organism evidence="6 7">
    <name type="scientific">Levilactobacillus namurensis DSM 19117</name>
    <dbReference type="NCBI Taxonomy" id="1423773"/>
    <lineage>
        <taxon>Bacteria</taxon>
        <taxon>Bacillati</taxon>
        <taxon>Bacillota</taxon>
        <taxon>Bacilli</taxon>
        <taxon>Lactobacillales</taxon>
        <taxon>Lactobacillaceae</taxon>
        <taxon>Levilactobacillus</taxon>
    </lineage>
</organism>
<dbReference type="InterPro" id="IPR036388">
    <property type="entry name" value="WH-like_DNA-bd_sf"/>
</dbReference>
<dbReference type="EMBL" id="AZDT01000053">
    <property type="protein sequence ID" value="KRK73774.1"/>
    <property type="molecule type" value="Genomic_DNA"/>
</dbReference>
<dbReference type="Gene3D" id="1.10.10.10">
    <property type="entry name" value="Winged helix-like DNA-binding domain superfamily/Winged helix DNA-binding domain"/>
    <property type="match status" value="1"/>
</dbReference>
<dbReference type="PRINTS" id="PR00034">
    <property type="entry name" value="HTHCRP"/>
</dbReference>
<dbReference type="Pfam" id="PF00027">
    <property type="entry name" value="cNMP_binding"/>
    <property type="match status" value="1"/>
</dbReference>
<dbReference type="InterPro" id="IPR014710">
    <property type="entry name" value="RmlC-like_jellyroll"/>
</dbReference>
<feature type="domain" description="HTH crp-type" evidence="5">
    <location>
        <begin position="186"/>
        <end position="254"/>
    </location>
</feature>
<dbReference type="CDD" id="cd00038">
    <property type="entry name" value="CAP_ED"/>
    <property type="match status" value="1"/>
</dbReference>
<dbReference type="SUPFAM" id="SSF46785">
    <property type="entry name" value="Winged helix' DNA-binding domain"/>
    <property type="match status" value="1"/>
</dbReference>
<dbReference type="SUPFAM" id="SSF51206">
    <property type="entry name" value="cAMP-binding domain-like"/>
    <property type="match status" value="1"/>
</dbReference>